<feature type="domain" description="C2H2-type" evidence="2">
    <location>
        <begin position="7"/>
        <end position="39"/>
    </location>
</feature>
<dbReference type="AlphaFoldDB" id="A0A251S4A4"/>
<reference evidence="3 5" key="1">
    <citation type="journal article" date="2017" name="Nature">
        <title>The sunflower genome provides insights into oil metabolism, flowering and Asterid evolution.</title>
        <authorList>
            <person name="Badouin H."/>
            <person name="Gouzy J."/>
            <person name="Grassa C.J."/>
            <person name="Murat F."/>
            <person name="Staton S.E."/>
            <person name="Cottret L."/>
            <person name="Lelandais-Briere C."/>
            <person name="Owens G.L."/>
            <person name="Carrere S."/>
            <person name="Mayjonade B."/>
            <person name="Legrand L."/>
            <person name="Gill N."/>
            <person name="Kane N.C."/>
            <person name="Bowers J.E."/>
            <person name="Hubner S."/>
            <person name="Bellec A."/>
            <person name="Berard A."/>
            <person name="Berges H."/>
            <person name="Blanchet N."/>
            <person name="Boniface M.C."/>
            <person name="Brunel D."/>
            <person name="Catrice O."/>
            <person name="Chaidir N."/>
            <person name="Claudel C."/>
            <person name="Donnadieu C."/>
            <person name="Faraut T."/>
            <person name="Fievet G."/>
            <person name="Helmstetter N."/>
            <person name="King M."/>
            <person name="Knapp S.J."/>
            <person name="Lai Z."/>
            <person name="Le Paslier M.C."/>
            <person name="Lippi Y."/>
            <person name="Lorenzon L."/>
            <person name="Mandel J.R."/>
            <person name="Marage G."/>
            <person name="Marchand G."/>
            <person name="Marquand E."/>
            <person name="Bret-Mestries E."/>
            <person name="Morien E."/>
            <person name="Nambeesan S."/>
            <person name="Nguyen T."/>
            <person name="Pegot-Espagnet P."/>
            <person name="Pouilly N."/>
            <person name="Raftis F."/>
            <person name="Sallet E."/>
            <person name="Schiex T."/>
            <person name="Thomas J."/>
            <person name="Vandecasteele C."/>
            <person name="Vares D."/>
            <person name="Vear F."/>
            <person name="Vautrin S."/>
            <person name="Crespi M."/>
            <person name="Mangin B."/>
            <person name="Burke J.M."/>
            <person name="Salse J."/>
            <person name="Munos S."/>
            <person name="Vincourt P."/>
            <person name="Rieseberg L.H."/>
            <person name="Langlade N.B."/>
        </authorList>
    </citation>
    <scope>NUCLEOTIDE SEQUENCE [LARGE SCALE GENOMIC DNA]</scope>
    <source>
        <strain evidence="5">cv. SF193</strain>
        <tissue evidence="3">Leaves</tissue>
    </source>
</reference>
<dbReference type="EMBL" id="MNCJ02000321">
    <property type="protein sequence ID" value="KAF5803233.1"/>
    <property type="molecule type" value="Genomic_DNA"/>
</dbReference>
<keyword evidence="1" id="KW-0479">Metal-binding</keyword>
<accession>A0A251S4A4</accession>
<evidence type="ECO:0000256" key="1">
    <source>
        <dbReference type="PROSITE-ProRule" id="PRU00042"/>
    </source>
</evidence>
<sequence>MDLCVLFFCPLVPPTCNSPFYSSHSLTAELLIYHTGERERNGRRRDVREMLAVAVPVAETRRLPSWLLRQAL</sequence>
<gene>
    <name evidence="4" type="ORF">HannXRQ_Chr16g0532041</name>
    <name evidence="3" type="ORF">HanXRQr2_Chr06g0268931</name>
</gene>
<dbReference type="InParanoid" id="A0A251S4A4"/>
<dbReference type="InterPro" id="IPR013087">
    <property type="entry name" value="Znf_C2H2_type"/>
</dbReference>
<evidence type="ECO:0000313" key="5">
    <source>
        <dbReference type="Proteomes" id="UP000215914"/>
    </source>
</evidence>
<dbReference type="PROSITE" id="PS50157">
    <property type="entry name" value="ZINC_FINGER_C2H2_2"/>
    <property type="match status" value="1"/>
</dbReference>
<name>A0A251S4A4_HELAN</name>
<evidence type="ECO:0000313" key="4">
    <source>
        <dbReference type="EMBL" id="OTF93359.1"/>
    </source>
</evidence>
<dbReference type="GO" id="GO:0008270">
    <property type="term" value="F:zinc ion binding"/>
    <property type="evidence" value="ECO:0007669"/>
    <property type="project" value="UniProtKB-KW"/>
</dbReference>
<keyword evidence="5" id="KW-1185">Reference proteome</keyword>
<keyword evidence="1" id="KW-0862">Zinc</keyword>
<dbReference type="Proteomes" id="UP000215914">
    <property type="component" value="Chromosome 16"/>
</dbReference>
<organism evidence="4 5">
    <name type="scientific">Helianthus annuus</name>
    <name type="common">Common sunflower</name>
    <dbReference type="NCBI Taxonomy" id="4232"/>
    <lineage>
        <taxon>Eukaryota</taxon>
        <taxon>Viridiplantae</taxon>
        <taxon>Streptophyta</taxon>
        <taxon>Embryophyta</taxon>
        <taxon>Tracheophyta</taxon>
        <taxon>Spermatophyta</taxon>
        <taxon>Magnoliopsida</taxon>
        <taxon>eudicotyledons</taxon>
        <taxon>Gunneridae</taxon>
        <taxon>Pentapetalae</taxon>
        <taxon>asterids</taxon>
        <taxon>campanulids</taxon>
        <taxon>Asterales</taxon>
        <taxon>Asteraceae</taxon>
        <taxon>Asteroideae</taxon>
        <taxon>Heliantheae alliance</taxon>
        <taxon>Heliantheae</taxon>
        <taxon>Helianthus</taxon>
    </lineage>
</organism>
<keyword evidence="1" id="KW-0863">Zinc-finger</keyword>
<evidence type="ECO:0000259" key="2">
    <source>
        <dbReference type="PROSITE" id="PS50157"/>
    </source>
</evidence>
<dbReference type="EMBL" id="CM007905">
    <property type="protein sequence ID" value="OTF93359.1"/>
    <property type="molecule type" value="Genomic_DNA"/>
</dbReference>
<proteinExistence type="predicted"/>
<protein>
    <submittedName>
        <fullName evidence="4">Putative zinc finger, C2H2</fullName>
    </submittedName>
    <submittedName>
        <fullName evidence="3">Transcription factor C2H2 family</fullName>
    </submittedName>
</protein>
<reference evidence="4" key="2">
    <citation type="submission" date="2017-02" db="EMBL/GenBank/DDBJ databases">
        <title>Sunflower complete genome.</title>
        <authorList>
            <person name="Langlade N."/>
            <person name="Munos S."/>
        </authorList>
    </citation>
    <scope>NUCLEOTIDE SEQUENCE [LARGE SCALE GENOMIC DNA]</scope>
    <source>
        <tissue evidence="4">Leaves</tissue>
    </source>
</reference>
<reference evidence="3" key="3">
    <citation type="submission" date="2020-06" db="EMBL/GenBank/DDBJ databases">
        <title>Helianthus annuus Genome sequencing and assembly Release 2.</title>
        <authorList>
            <person name="Gouzy J."/>
            <person name="Langlade N."/>
            <person name="Munos S."/>
        </authorList>
    </citation>
    <scope>NUCLEOTIDE SEQUENCE</scope>
    <source>
        <tissue evidence="3">Leaves</tissue>
    </source>
</reference>
<dbReference type="Gramene" id="mRNA:HanXRQr2_Chr06g0268931">
    <property type="protein sequence ID" value="CDS:HanXRQr2_Chr06g0268931.1"/>
    <property type="gene ID" value="HanXRQr2_Chr06g0268931"/>
</dbReference>
<evidence type="ECO:0000313" key="3">
    <source>
        <dbReference type="EMBL" id="KAF5803233.1"/>
    </source>
</evidence>